<keyword evidence="8" id="KW-0675">Receptor</keyword>
<evidence type="ECO:0000256" key="10">
    <source>
        <dbReference type="SAM" id="Phobius"/>
    </source>
</evidence>
<evidence type="ECO:0000256" key="3">
    <source>
        <dbReference type="ARBA" id="ARBA00022507"/>
    </source>
</evidence>
<evidence type="ECO:0000256" key="8">
    <source>
        <dbReference type="ARBA" id="ARBA00023170"/>
    </source>
</evidence>
<evidence type="ECO:0000256" key="9">
    <source>
        <dbReference type="ARBA" id="ARBA00023224"/>
    </source>
</evidence>
<keyword evidence="9" id="KW-0807">Transducer</keyword>
<keyword evidence="4 10" id="KW-0812">Transmembrane</keyword>
<dbReference type="AlphaFoldDB" id="A0A4T0WV21"/>
<evidence type="ECO:0000256" key="4">
    <source>
        <dbReference type="ARBA" id="ARBA00022692"/>
    </source>
</evidence>
<organism evidence="11 12">
    <name type="scientific">Pichia inconspicua</name>
    <dbReference type="NCBI Taxonomy" id="52247"/>
    <lineage>
        <taxon>Eukaryota</taxon>
        <taxon>Fungi</taxon>
        <taxon>Dikarya</taxon>
        <taxon>Ascomycota</taxon>
        <taxon>Saccharomycotina</taxon>
        <taxon>Pichiomycetes</taxon>
        <taxon>Pichiales</taxon>
        <taxon>Pichiaceae</taxon>
        <taxon>Pichia</taxon>
    </lineage>
</organism>
<comment type="similarity">
    <text evidence="2">Belongs to the G-protein coupled receptor 4 family.</text>
</comment>
<comment type="subcellular location">
    <subcellularLocation>
        <location evidence="1">Membrane</location>
        <topology evidence="1">Multi-pass membrane protein</topology>
    </subcellularLocation>
</comment>
<keyword evidence="12" id="KW-1185">Reference proteome</keyword>
<dbReference type="EMBL" id="SELW01000668">
    <property type="protein sequence ID" value="TID13892.1"/>
    <property type="molecule type" value="Genomic_DNA"/>
</dbReference>
<dbReference type="GO" id="GO:0000750">
    <property type="term" value="P:pheromone-dependent signal transduction involved in conjugation with cellular fusion"/>
    <property type="evidence" value="ECO:0007669"/>
    <property type="project" value="TreeGrafter"/>
</dbReference>
<dbReference type="PRINTS" id="PR00899">
    <property type="entry name" value="GPCRSTE3"/>
</dbReference>
<dbReference type="PANTHER" id="PTHR28097">
    <property type="entry name" value="PHEROMONE A FACTOR RECEPTOR"/>
    <property type="match status" value="1"/>
</dbReference>
<keyword evidence="6" id="KW-0297">G-protein coupled receptor</keyword>
<keyword evidence="5 10" id="KW-1133">Transmembrane helix</keyword>
<evidence type="ECO:0000256" key="2">
    <source>
        <dbReference type="ARBA" id="ARBA00011085"/>
    </source>
</evidence>
<dbReference type="Proteomes" id="UP000307173">
    <property type="component" value="Unassembled WGS sequence"/>
</dbReference>
<evidence type="ECO:0000313" key="12">
    <source>
        <dbReference type="Proteomes" id="UP000307173"/>
    </source>
</evidence>
<evidence type="ECO:0000256" key="7">
    <source>
        <dbReference type="ARBA" id="ARBA00023136"/>
    </source>
</evidence>
<feature type="transmembrane region" description="Helical" evidence="10">
    <location>
        <begin position="36"/>
        <end position="55"/>
    </location>
</feature>
<sequence>MGLQATFIALHLICFILNIPPLIWHSMCKNIPAITLLVYLEVMMINGLVGAIVWGGQGYFSAWDGKGWCDIMIRFQLAVSVGISSTISCISFNLLMIFLTNRMTTFWFGNKWIKPTTEIFFSIIFPFIISGISYFAQSSRYVINQFSGCSVILTTESISILVFYVWIFFWCFVGLVISLTTLVLYYLKRKAAKEILVCTNSGLSVRRFIRLLSYCILVIIAAIVFSAIIGSNLNIKPHSFYDKDVIHNSSWGFIFKVPHVDTVDTNKWVLIAISLVSFFLFGIGEDAKIMYVSILNKLPFGEFVINKCEFIKEKIGSLLGNSIISDEAKYIGKFWSSGDGDDYSDTKDEESSIEMCTFKKDECLTAFSDGGFSFKDDFKEFDVTNSPTTLRTVGTSRDSLFRHDEHLQAELLEAERQLKDDDKEGSNKDIDDDEFKYLYY</sequence>
<dbReference type="GO" id="GO:0004932">
    <property type="term" value="F:mating-type factor pheromone receptor activity"/>
    <property type="evidence" value="ECO:0007669"/>
    <property type="project" value="InterPro"/>
</dbReference>
<evidence type="ECO:0000256" key="1">
    <source>
        <dbReference type="ARBA" id="ARBA00004141"/>
    </source>
</evidence>
<feature type="transmembrane region" description="Helical" evidence="10">
    <location>
        <begin position="268"/>
        <end position="284"/>
    </location>
</feature>
<keyword evidence="7 10" id="KW-0472">Membrane</keyword>
<dbReference type="STRING" id="52247.A0A4T0WV21"/>
<evidence type="ECO:0000256" key="5">
    <source>
        <dbReference type="ARBA" id="ARBA00022989"/>
    </source>
</evidence>
<dbReference type="OrthoDB" id="2874149at2759"/>
<feature type="transmembrane region" description="Helical" evidence="10">
    <location>
        <begin position="6"/>
        <end position="24"/>
    </location>
</feature>
<feature type="transmembrane region" description="Helical" evidence="10">
    <location>
        <begin position="163"/>
        <end position="187"/>
    </location>
</feature>
<feature type="transmembrane region" description="Helical" evidence="10">
    <location>
        <begin position="208"/>
        <end position="229"/>
    </location>
</feature>
<evidence type="ECO:0008006" key="13">
    <source>
        <dbReference type="Google" id="ProtNLM"/>
    </source>
</evidence>
<proteinExistence type="inferred from homology"/>
<evidence type="ECO:0000256" key="6">
    <source>
        <dbReference type="ARBA" id="ARBA00023040"/>
    </source>
</evidence>
<name>A0A4T0WV21_9ASCO</name>
<protein>
    <recommendedName>
        <fullName evidence="13">Pheromone a factor receptor</fullName>
    </recommendedName>
</protein>
<feature type="transmembrane region" description="Helical" evidence="10">
    <location>
        <begin position="119"/>
        <end position="136"/>
    </location>
</feature>
<dbReference type="InterPro" id="IPR001499">
    <property type="entry name" value="GPCR_STE3"/>
</dbReference>
<evidence type="ECO:0000313" key="11">
    <source>
        <dbReference type="EMBL" id="TID13892.1"/>
    </source>
</evidence>
<dbReference type="GO" id="GO:0005886">
    <property type="term" value="C:plasma membrane"/>
    <property type="evidence" value="ECO:0007669"/>
    <property type="project" value="TreeGrafter"/>
</dbReference>
<keyword evidence="3" id="KW-0589">Pheromone response</keyword>
<dbReference type="PANTHER" id="PTHR28097:SF1">
    <property type="entry name" value="PHEROMONE A FACTOR RECEPTOR"/>
    <property type="match status" value="1"/>
</dbReference>
<comment type="caution">
    <text evidence="11">The sequence shown here is derived from an EMBL/GenBank/DDBJ whole genome shotgun (WGS) entry which is preliminary data.</text>
</comment>
<accession>A0A4T0WV21</accession>
<dbReference type="Pfam" id="PF02076">
    <property type="entry name" value="STE3"/>
    <property type="match status" value="1"/>
</dbReference>
<feature type="transmembrane region" description="Helical" evidence="10">
    <location>
        <begin position="75"/>
        <end position="99"/>
    </location>
</feature>
<gene>
    <name evidence="11" type="ORF">CANINC_004840</name>
</gene>
<reference evidence="11 12" key="1">
    <citation type="journal article" date="2019" name="Front. Genet.">
        <title>Whole-Genome Sequencing of the Opportunistic Yeast Pathogen Candida inconspicua Uncovers Its Hybrid Origin.</title>
        <authorList>
            <person name="Mixao V."/>
            <person name="Hansen A.P."/>
            <person name="Saus E."/>
            <person name="Boekhout T."/>
            <person name="Lass-Florl C."/>
            <person name="Gabaldon T."/>
        </authorList>
    </citation>
    <scope>NUCLEOTIDE SEQUENCE [LARGE SCALE GENOMIC DNA]</scope>
    <source>
        <strain evidence="11 12">CBS 180</strain>
    </source>
</reference>